<name>A0A7G9YYT4_9EURY</name>
<evidence type="ECO:0000313" key="1">
    <source>
        <dbReference type="EMBL" id="QNO53168.1"/>
    </source>
</evidence>
<dbReference type="InterPro" id="IPR004027">
    <property type="entry name" value="SEC_C_motif"/>
</dbReference>
<dbReference type="SUPFAM" id="SSF103642">
    <property type="entry name" value="Sec-C motif"/>
    <property type="match status" value="1"/>
</dbReference>
<protein>
    <recommendedName>
        <fullName evidence="2">Protein translocase subunit SecA</fullName>
    </recommendedName>
</protein>
<dbReference type="PANTHER" id="PTHR33747">
    <property type="entry name" value="UPF0225 PROTEIN SCO1677"/>
    <property type="match status" value="1"/>
</dbReference>
<evidence type="ECO:0008006" key="2">
    <source>
        <dbReference type="Google" id="ProtNLM"/>
    </source>
</evidence>
<sequence length="188" mass="21810">MPYTAFHEKFPEIAEKETRSIIAIGDPELPEGNYALIELYCDEVGCDCRRVFFSIFSERRNEFVAVIAYGWENSKFYADWLGDNDLGIIEDLKGPALNLASYQSELAPILLDKIKYVLMDKHYVERIKRHYRMFKDAIEKENRKATSIKSDKRVKIGRNDPCPCGSGKKYKKCCMKKKVLPKKNYTST</sequence>
<gene>
    <name evidence="1" type="ORF">NDOAJMFA_00018</name>
</gene>
<proteinExistence type="predicted"/>
<dbReference type="Gene3D" id="3.10.450.50">
    <property type="match status" value="1"/>
</dbReference>
<reference evidence="1" key="1">
    <citation type="submission" date="2020-06" db="EMBL/GenBank/DDBJ databases">
        <title>Unique genomic features of the anaerobic methanotrophic archaea.</title>
        <authorList>
            <person name="Chadwick G.L."/>
            <person name="Skennerton C.T."/>
            <person name="Laso-Perez R."/>
            <person name="Leu A.O."/>
            <person name="Speth D.R."/>
            <person name="Yu H."/>
            <person name="Morgan-Lang C."/>
            <person name="Hatzenpichler R."/>
            <person name="Goudeau D."/>
            <person name="Malmstrom R."/>
            <person name="Brazelton W.J."/>
            <person name="Woyke T."/>
            <person name="Hallam S.J."/>
            <person name="Tyson G.W."/>
            <person name="Wegener G."/>
            <person name="Boetius A."/>
            <person name="Orphan V."/>
        </authorList>
    </citation>
    <scope>NUCLEOTIDE SEQUENCE</scope>
</reference>
<organism evidence="1">
    <name type="scientific">Candidatus Methanophagaceae archaeon ANME-1 ERB6</name>
    <dbReference type="NCBI Taxonomy" id="2759912"/>
    <lineage>
        <taxon>Archaea</taxon>
        <taxon>Methanobacteriati</taxon>
        <taxon>Methanobacteriota</taxon>
        <taxon>Stenosarchaea group</taxon>
        <taxon>Methanomicrobia</taxon>
        <taxon>Candidatus Methanophagales</taxon>
        <taxon>Candidatus Methanophagaceae</taxon>
    </lineage>
</organism>
<dbReference type="Pfam" id="PF02810">
    <property type="entry name" value="SEC-C"/>
    <property type="match status" value="1"/>
</dbReference>
<accession>A0A7G9YYT4</accession>
<dbReference type="EMBL" id="MT631533">
    <property type="protein sequence ID" value="QNO53168.1"/>
    <property type="molecule type" value="Genomic_DNA"/>
</dbReference>
<dbReference type="PANTHER" id="PTHR33747:SF1">
    <property type="entry name" value="ADENYLATE CYCLASE-ASSOCIATED CAP C-TERMINAL DOMAIN-CONTAINING PROTEIN"/>
    <property type="match status" value="1"/>
</dbReference>
<dbReference type="AlphaFoldDB" id="A0A7G9YYT4"/>